<reference evidence="1 2" key="1">
    <citation type="submission" date="2017-06" db="EMBL/GenBank/DDBJ databases">
        <authorList>
            <person name="Kim H.J."/>
            <person name="Triplett B.A."/>
        </authorList>
    </citation>
    <scope>NUCLEOTIDE SEQUENCE [LARGE SCALE GENOMIC DNA]</scope>
    <source>
        <strain evidence="1 2">DSM 19316</strain>
    </source>
</reference>
<gene>
    <name evidence="1" type="ORF">SAMN06266787_1097</name>
</gene>
<accession>A0A238Y6I6</accession>
<proteinExistence type="predicted"/>
<dbReference type="EMBL" id="FZNK01000009">
    <property type="protein sequence ID" value="SNR66438.1"/>
    <property type="molecule type" value="Genomic_DNA"/>
</dbReference>
<dbReference type="AlphaFoldDB" id="A0A238Y6I6"/>
<protein>
    <submittedName>
        <fullName evidence="1">Uncharacterized protein</fullName>
    </submittedName>
</protein>
<dbReference type="Proteomes" id="UP000198297">
    <property type="component" value="Unassembled WGS sequence"/>
</dbReference>
<organism evidence="1 2">
    <name type="scientific">Halorubrum ezzemoulense</name>
    <name type="common">Halorubrum chaoviator</name>
    <dbReference type="NCBI Taxonomy" id="337243"/>
    <lineage>
        <taxon>Archaea</taxon>
        <taxon>Methanobacteriati</taxon>
        <taxon>Methanobacteriota</taxon>
        <taxon>Stenosarchaea group</taxon>
        <taxon>Halobacteria</taxon>
        <taxon>Halobacteriales</taxon>
        <taxon>Haloferacaceae</taxon>
        <taxon>Halorubrum</taxon>
    </lineage>
</organism>
<evidence type="ECO:0000313" key="1">
    <source>
        <dbReference type="EMBL" id="SNR66438.1"/>
    </source>
</evidence>
<evidence type="ECO:0000313" key="2">
    <source>
        <dbReference type="Proteomes" id="UP000198297"/>
    </source>
</evidence>
<sequence length="72" mass="8319">MLNKLLFQVLPLIRIKAILVIRLNHYPIVLLWNKQHRGLTERDIGGHSTQDNQGIHGQISTESHNILFTIIQ</sequence>
<name>A0A238Y6I6_HALEZ</name>